<protein>
    <submittedName>
        <fullName evidence="5">Insulinase family protein</fullName>
    </submittedName>
</protein>
<feature type="non-terminal residue" evidence="5">
    <location>
        <position position="387"/>
    </location>
</feature>
<dbReference type="InterPro" id="IPR007863">
    <property type="entry name" value="Peptidase_M16_C"/>
</dbReference>
<dbReference type="SUPFAM" id="SSF63411">
    <property type="entry name" value="LuxS/MPP-like metallohydrolase"/>
    <property type="match status" value="2"/>
</dbReference>
<dbReference type="InterPro" id="IPR001431">
    <property type="entry name" value="Pept_M16_Zn_BS"/>
</dbReference>
<dbReference type="InterPro" id="IPR050361">
    <property type="entry name" value="MPP/UQCRC_Complex"/>
</dbReference>
<dbReference type="Pfam" id="PF05193">
    <property type="entry name" value="Peptidase_M16_C"/>
    <property type="match status" value="1"/>
</dbReference>
<dbReference type="Pfam" id="PF00675">
    <property type="entry name" value="Peptidase_M16"/>
    <property type="match status" value="1"/>
</dbReference>
<gene>
    <name evidence="5" type="ORF">H9871_02665</name>
</gene>
<evidence type="ECO:0000313" key="6">
    <source>
        <dbReference type="Proteomes" id="UP000824151"/>
    </source>
</evidence>
<reference evidence="5" key="1">
    <citation type="journal article" date="2021" name="PeerJ">
        <title>Extensive microbial diversity within the chicken gut microbiome revealed by metagenomics and culture.</title>
        <authorList>
            <person name="Gilroy R."/>
            <person name="Ravi A."/>
            <person name="Getino M."/>
            <person name="Pursley I."/>
            <person name="Horton D.L."/>
            <person name="Alikhan N.F."/>
            <person name="Baker D."/>
            <person name="Gharbi K."/>
            <person name="Hall N."/>
            <person name="Watson M."/>
            <person name="Adriaenssens E.M."/>
            <person name="Foster-Nyarko E."/>
            <person name="Jarju S."/>
            <person name="Secka A."/>
            <person name="Antonio M."/>
            <person name="Oren A."/>
            <person name="Chaudhuri R.R."/>
            <person name="La Ragione R."/>
            <person name="Hildebrand F."/>
            <person name="Pallen M.J."/>
        </authorList>
    </citation>
    <scope>NUCLEOTIDE SEQUENCE</scope>
    <source>
        <strain evidence="5">ChiHejej3B27-3195</strain>
    </source>
</reference>
<dbReference type="GO" id="GO:0046872">
    <property type="term" value="F:metal ion binding"/>
    <property type="evidence" value="ECO:0007669"/>
    <property type="project" value="InterPro"/>
</dbReference>
<dbReference type="Proteomes" id="UP000824151">
    <property type="component" value="Unassembled WGS sequence"/>
</dbReference>
<feature type="domain" description="Peptidase M16 N-terminal" evidence="3">
    <location>
        <begin position="31"/>
        <end position="178"/>
    </location>
</feature>
<dbReference type="AlphaFoldDB" id="A0A9D1URB9"/>
<dbReference type="Gene3D" id="3.30.830.10">
    <property type="entry name" value="Metalloenzyme, LuxS/M16 peptidase-like"/>
    <property type="match status" value="2"/>
</dbReference>
<sequence>MRVTIAPHTEGVLNADAGSVVQRSVLPSGVRVLSESMPGQRSVTIGFWIAVGSRDEADHQHGSTHFLEHLLFKGTHTRSALDIAAAFDAVGGESNAMTAKEHTCYYARILDTDLPMAVEVLTDMVTSAVIDPQEMETERGVILEELAMDEDDPADVVHERFAGQVLDGHPLGRPIGGTPEEINAATRDDVFAHFTHWYRPEELVITAAGGLDHEQLCALVSAALARSSWELKTDASPASRRVTEETVIPVRAGQEAITKSVEQSQVILGGRGLSASDEDRFSLSVLHAILGGGMSSRLFQEVRERRGLAYSTYSFSSAHADAGYFGLYAGCLPSKVDKVSEVMGLELDRIAAEPVTTEELERAQGQLRGATVLGMEDTAARMSRLGR</sequence>
<reference evidence="5" key="2">
    <citation type="submission" date="2021-04" db="EMBL/GenBank/DDBJ databases">
        <authorList>
            <person name="Gilroy R."/>
        </authorList>
    </citation>
    <scope>NUCLEOTIDE SEQUENCE</scope>
    <source>
        <strain evidence="5">ChiHejej3B27-3195</strain>
    </source>
</reference>
<comment type="caution">
    <text evidence="5">The sequence shown here is derived from an EMBL/GenBank/DDBJ whole genome shotgun (WGS) entry which is preliminary data.</text>
</comment>
<evidence type="ECO:0000256" key="2">
    <source>
        <dbReference type="RuleBase" id="RU004447"/>
    </source>
</evidence>
<comment type="similarity">
    <text evidence="1 2">Belongs to the peptidase M16 family.</text>
</comment>
<evidence type="ECO:0000259" key="3">
    <source>
        <dbReference type="Pfam" id="PF00675"/>
    </source>
</evidence>
<dbReference type="InterPro" id="IPR011765">
    <property type="entry name" value="Pept_M16_N"/>
</dbReference>
<dbReference type="EMBL" id="DXGD01000099">
    <property type="protein sequence ID" value="HIW99024.1"/>
    <property type="molecule type" value="Genomic_DNA"/>
</dbReference>
<dbReference type="PROSITE" id="PS00143">
    <property type="entry name" value="INSULINASE"/>
    <property type="match status" value="1"/>
</dbReference>
<evidence type="ECO:0000313" key="5">
    <source>
        <dbReference type="EMBL" id="HIW99024.1"/>
    </source>
</evidence>
<organism evidence="5 6">
    <name type="scientific">Candidatus Nesterenkonia stercoripullorum</name>
    <dbReference type="NCBI Taxonomy" id="2838701"/>
    <lineage>
        <taxon>Bacteria</taxon>
        <taxon>Bacillati</taxon>
        <taxon>Actinomycetota</taxon>
        <taxon>Actinomycetes</taxon>
        <taxon>Micrococcales</taxon>
        <taxon>Micrococcaceae</taxon>
        <taxon>Nesterenkonia</taxon>
    </lineage>
</organism>
<dbReference type="GO" id="GO:0004222">
    <property type="term" value="F:metalloendopeptidase activity"/>
    <property type="evidence" value="ECO:0007669"/>
    <property type="project" value="InterPro"/>
</dbReference>
<dbReference type="InterPro" id="IPR011249">
    <property type="entry name" value="Metalloenz_LuxS/M16"/>
</dbReference>
<proteinExistence type="inferred from homology"/>
<feature type="domain" description="Peptidase M16 C-terminal" evidence="4">
    <location>
        <begin position="185"/>
        <end position="367"/>
    </location>
</feature>
<dbReference type="PANTHER" id="PTHR11851">
    <property type="entry name" value="METALLOPROTEASE"/>
    <property type="match status" value="1"/>
</dbReference>
<dbReference type="GO" id="GO:0006508">
    <property type="term" value="P:proteolysis"/>
    <property type="evidence" value="ECO:0007669"/>
    <property type="project" value="InterPro"/>
</dbReference>
<evidence type="ECO:0000256" key="1">
    <source>
        <dbReference type="ARBA" id="ARBA00007261"/>
    </source>
</evidence>
<accession>A0A9D1URB9</accession>
<evidence type="ECO:0000259" key="4">
    <source>
        <dbReference type="Pfam" id="PF05193"/>
    </source>
</evidence>
<dbReference type="PANTHER" id="PTHR11851:SF49">
    <property type="entry name" value="MITOCHONDRIAL-PROCESSING PEPTIDASE SUBUNIT ALPHA"/>
    <property type="match status" value="1"/>
</dbReference>
<name>A0A9D1URB9_9MICC</name>